<comment type="caution">
    <text evidence="2">The sequence shown here is derived from an EMBL/GenBank/DDBJ whole genome shotgun (WGS) entry which is preliminary data.</text>
</comment>
<organism evidence="2 3">
    <name type="scientific">Gulo gulo</name>
    <name type="common">Wolverine</name>
    <name type="synonym">Gluton</name>
    <dbReference type="NCBI Taxonomy" id="48420"/>
    <lineage>
        <taxon>Eukaryota</taxon>
        <taxon>Metazoa</taxon>
        <taxon>Chordata</taxon>
        <taxon>Craniata</taxon>
        <taxon>Vertebrata</taxon>
        <taxon>Euteleostomi</taxon>
        <taxon>Mammalia</taxon>
        <taxon>Eutheria</taxon>
        <taxon>Laurasiatheria</taxon>
        <taxon>Carnivora</taxon>
        <taxon>Caniformia</taxon>
        <taxon>Musteloidea</taxon>
        <taxon>Mustelidae</taxon>
        <taxon>Guloninae</taxon>
        <taxon>Gulo</taxon>
    </lineage>
</organism>
<feature type="compositionally biased region" description="Basic and acidic residues" evidence="1">
    <location>
        <begin position="1"/>
        <end position="21"/>
    </location>
</feature>
<evidence type="ECO:0000313" key="3">
    <source>
        <dbReference type="Proteomes" id="UP000269945"/>
    </source>
</evidence>
<dbReference type="AlphaFoldDB" id="A0A9X9QAB2"/>
<name>A0A9X9QAB2_GULGU</name>
<proteinExistence type="predicted"/>
<evidence type="ECO:0000256" key="1">
    <source>
        <dbReference type="SAM" id="MobiDB-lite"/>
    </source>
</evidence>
<dbReference type="Proteomes" id="UP000269945">
    <property type="component" value="Unassembled WGS sequence"/>
</dbReference>
<gene>
    <name evidence="2" type="ORF">BN2614_LOCUS2</name>
</gene>
<dbReference type="EMBL" id="CYRY02046151">
    <property type="protein sequence ID" value="VCX41792.1"/>
    <property type="molecule type" value="Genomic_DNA"/>
</dbReference>
<accession>A0A9X9QAB2</accession>
<protein>
    <submittedName>
        <fullName evidence="2">Uncharacterized protein</fullName>
    </submittedName>
</protein>
<keyword evidence="3" id="KW-1185">Reference proteome</keyword>
<feature type="region of interest" description="Disordered" evidence="1">
    <location>
        <begin position="1"/>
        <end position="22"/>
    </location>
</feature>
<sequence length="112" mass="12393">MKAGDLFREWPRDTQDAKSDQSWDCLGRSGVWSCTSLSGHLGSLPRKAPSRALSLQSVQQGAFLPLLSKERLLLSPPPRSWGHCLLSPFQLLWDSHSLHTSLPPPPPISINI</sequence>
<reference evidence="2 3" key="1">
    <citation type="submission" date="2018-10" db="EMBL/GenBank/DDBJ databases">
        <authorList>
            <person name="Ekblom R."/>
            <person name="Jareborg N."/>
        </authorList>
    </citation>
    <scope>NUCLEOTIDE SEQUENCE [LARGE SCALE GENOMIC DNA]</scope>
    <source>
        <tissue evidence="2">Muscle</tissue>
    </source>
</reference>
<evidence type="ECO:0000313" key="2">
    <source>
        <dbReference type="EMBL" id="VCX41792.1"/>
    </source>
</evidence>